<protein>
    <submittedName>
        <fullName evidence="6">Flavin reductase family protein</fullName>
    </submittedName>
</protein>
<dbReference type="Pfam" id="PF01613">
    <property type="entry name" value="Flavin_Reduct"/>
    <property type="match status" value="1"/>
</dbReference>
<evidence type="ECO:0000256" key="1">
    <source>
        <dbReference type="ARBA" id="ARBA00001917"/>
    </source>
</evidence>
<dbReference type="EMBL" id="CP041372">
    <property type="protein sequence ID" value="QKS70544.1"/>
    <property type="molecule type" value="Genomic_DNA"/>
</dbReference>
<keyword evidence="7" id="KW-1185">Reference proteome</keyword>
<keyword evidence="3" id="KW-0288">FMN</keyword>
<evidence type="ECO:0000256" key="2">
    <source>
        <dbReference type="ARBA" id="ARBA00022630"/>
    </source>
</evidence>
<keyword evidence="2" id="KW-0285">Flavoprotein</keyword>
<evidence type="ECO:0000256" key="3">
    <source>
        <dbReference type="ARBA" id="ARBA00022643"/>
    </source>
</evidence>
<dbReference type="RefSeq" id="WP_176008580.1">
    <property type="nucleotide sequence ID" value="NZ_CP041372.2"/>
</dbReference>
<dbReference type="PANTHER" id="PTHR33798:SF5">
    <property type="entry name" value="FLAVIN REDUCTASE LIKE DOMAIN-CONTAINING PROTEIN"/>
    <property type="match status" value="1"/>
</dbReference>
<dbReference type="AlphaFoldDB" id="A0A859FD90"/>
<evidence type="ECO:0000256" key="4">
    <source>
        <dbReference type="ARBA" id="ARBA00038054"/>
    </source>
</evidence>
<dbReference type="KEGG" id="psua:FLK61_27730"/>
<evidence type="ECO:0000313" key="6">
    <source>
        <dbReference type="EMBL" id="QKS70544.1"/>
    </source>
</evidence>
<dbReference type="SUPFAM" id="SSF50475">
    <property type="entry name" value="FMN-binding split barrel"/>
    <property type="match status" value="1"/>
</dbReference>
<feature type="domain" description="Flavin reductase like" evidence="5">
    <location>
        <begin position="20"/>
        <end position="176"/>
    </location>
</feature>
<dbReference type="SMART" id="SM00903">
    <property type="entry name" value="Flavin_Reduct"/>
    <property type="match status" value="1"/>
</dbReference>
<gene>
    <name evidence="6" type="ORF">FLK61_27730</name>
</gene>
<dbReference type="PANTHER" id="PTHR33798">
    <property type="entry name" value="FLAVOPROTEIN OXYGENASE"/>
    <property type="match status" value="1"/>
</dbReference>
<dbReference type="InterPro" id="IPR012349">
    <property type="entry name" value="Split_barrel_FMN-bd"/>
</dbReference>
<organism evidence="6 7">
    <name type="scientific">Paenalkalicoccus suaedae</name>
    <dbReference type="NCBI Taxonomy" id="2592382"/>
    <lineage>
        <taxon>Bacteria</taxon>
        <taxon>Bacillati</taxon>
        <taxon>Bacillota</taxon>
        <taxon>Bacilli</taxon>
        <taxon>Bacillales</taxon>
        <taxon>Bacillaceae</taxon>
        <taxon>Paenalkalicoccus</taxon>
    </lineage>
</organism>
<proteinExistence type="inferred from homology"/>
<dbReference type="Gene3D" id="2.30.110.10">
    <property type="entry name" value="Electron Transport, Fmn-binding Protein, Chain A"/>
    <property type="match status" value="1"/>
</dbReference>
<comment type="similarity">
    <text evidence="4">Belongs to the flavoredoxin family.</text>
</comment>
<dbReference type="InterPro" id="IPR002563">
    <property type="entry name" value="Flavin_Rdtase-like_dom"/>
</dbReference>
<sequence length="202" mass="22243">MTVIESKSLTKRDHYKLMTSIITPRPIAFVSSLSEEGVLNVAPFSYFSIISADPPLVSVSIGRKGTEQKDTARNIVGKKQFVVHVTTEENVEKANESAANLAPDESEAERAELEPVLSHFIDVPGIRESPVRMECELYAHHVIEGEDATTDLIIGKIVAYHVEEKLLIDNNVVDTGNLKPVSRLGGTSYAKLGKQFSLERPK</sequence>
<evidence type="ECO:0000259" key="5">
    <source>
        <dbReference type="SMART" id="SM00903"/>
    </source>
</evidence>
<comment type="cofactor">
    <cofactor evidence="1">
        <name>FMN</name>
        <dbReference type="ChEBI" id="CHEBI:58210"/>
    </cofactor>
</comment>
<dbReference type="GO" id="GO:0016646">
    <property type="term" value="F:oxidoreductase activity, acting on the CH-NH group of donors, NAD or NADP as acceptor"/>
    <property type="evidence" value="ECO:0007669"/>
    <property type="project" value="UniProtKB-ARBA"/>
</dbReference>
<dbReference type="Proteomes" id="UP000318138">
    <property type="component" value="Chromosome"/>
</dbReference>
<accession>A0A859FD90</accession>
<reference evidence="7" key="1">
    <citation type="submission" date="2019-07" db="EMBL/GenBank/DDBJ databases">
        <title>Bacillus alkalisoli sp. nov. isolated from saline soil.</title>
        <authorList>
            <person name="Sun J.-Q."/>
            <person name="Xu L."/>
        </authorList>
    </citation>
    <scope>NUCLEOTIDE SEQUENCE [LARGE SCALE GENOMIC DNA]</scope>
    <source>
        <strain evidence="7">M4U3P1</strain>
    </source>
</reference>
<dbReference type="GO" id="GO:0010181">
    <property type="term" value="F:FMN binding"/>
    <property type="evidence" value="ECO:0007669"/>
    <property type="project" value="InterPro"/>
</dbReference>
<evidence type="ECO:0000313" key="7">
    <source>
        <dbReference type="Proteomes" id="UP000318138"/>
    </source>
</evidence>
<name>A0A859FD90_9BACI</name>